<proteinExistence type="predicted"/>
<accession>A0ABR3FIZ1</accession>
<evidence type="ECO:0000313" key="3">
    <source>
        <dbReference type="EMBL" id="KAL0575061.1"/>
    </source>
</evidence>
<comment type="caution">
    <text evidence="3">The sequence shown here is derived from an EMBL/GenBank/DDBJ whole genome shotgun (WGS) entry which is preliminary data.</text>
</comment>
<feature type="compositionally biased region" description="Polar residues" evidence="2">
    <location>
        <begin position="48"/>
        <end position="74"/>
    </location>
</feature>
<name>A0ABR3FIZ1_9AGAR</name>
<gene>
    <name evidence="3" type="ORF">V5O48_006906</name>
</gene>
<reference evidence="3 4" key="1">
    <citation type="submission" date="2024-02" db="EMBL/GenBank/DDBJ databases">
        <title>A draft genome for the cacao thread blight pathogen Marasmius crinis-equi.</title>
        <authorList>
            <person name="Cohen S.P."/>
            <person name="Baruah I.K."/>
            <person name="Amoako-Attah I."/>
            <person name="Bukari Y."/>
            <person name="Meinhardt L.W."/>
            <person name="Bailey B.A."/>
        </authorList>
    </citation>
    <scope>NUCLEOTIDE SEQUENCE [LARGE SCALE GENOMIC DNA]</scope>
    <source>
        <strain evidence="3 4">GH-76</strain>
    </source>
</reference>
<dbReference type="EMBL" id="JBAHYK010000340">
    <property type="protein sequence ID" value="KAL0575061.1"/>
    <property type="molecule type" value="Genomic_DNA"/>
</dbReference>
<protein>
    <submittedName>
        <fullName evidence="3">Uncharacterized protein</fullName>
    </submittedName>
</protein>
<evidence type="ECO:0000256" key="1">
    <source>
        <dbReference type="SAM" id="Coils"/>
    </source>
</evidence>
<dbReference type="Proteomes" id="UP001465976">
    <property type="component" value="Unassembled WGS sequence"/>
</dbReference>
<feature type="region of interest" description="Disordered" evidence="2">
    <location>
        <begin position="253"/>
        <end position="284"/>
    </location>
</feature>
<evidence type="ECO:0000313" key="4">
    <source>
        <dbReference type="Proteomes" id="UP001465976"/>
    </source>
</evidence>
<feature type="region of interest" description="Disordered" evidence="2">
    <location>
        <begin position="45"/>
        <end position="82"/>
    </location>
</feature>
<keyword evidence="1" id="KW-0175">Coiled coil</keyword>
<feature type="coiled-coil region" evidence="1">
    <location>
        <begin position="291"/>
        <end position="346"/>
    </location>
</feature>
<evidence type="ECO:0000256" key="2">
    <source>
        <dbReference type="SAM" id="MobiDB-lite"/>
    </source>
</evidence>
<keyword evidence="4" id="KW-1185">Reference proteome</keyword>
<sequence>MSSTYHHHRHRRAQTVVECKSTLQTDIQNSNPYEIQIHRDTPSLMPSRATQSISSTLPPLSTATNLPQKPQTQIDTKHRTDTYKARDTPLSLCNESRHPSLPIFADTITMSLSGVSLSYSLGAITSDPSEVIELLKATSSERGNWIHVAAHYRRKSNPRAALSVVEAMLKGVYCYSSLLVPIPVNLFLTVMVEQKVPEQDLKPAYLLLSGCETDLAKESRKEGRNSDSTEHYKNASTWLQKVYGTFDCSLSTGTATPSAPHPVRALPDPKTPPPPTQSQNHGHDRILQREIQSLRDRLEHQRDLLADVRASKRKLEDDFEMERNYRRRLERHIEDLRREREGTRDLNYYGHGGYN</sequence>
<organism evidence="3 4">
    <name type="scientific">Marasmius crinis-equi</name>
    <dbReference type="NCBI Taxonomy" id="585013"/>
    <lineage>
        <taxon>Eukaryota</taxon>
        <taxon>Fungi</taxon>
        <taxon>Dikarya</taxon>
        <taxon>Basidiomycota</taxon>
        <taxon>Agaricomycotina</taxon>
        <taxon>Agaricomycetes</taxon>
        <taxon>Agaricomycetidae</taxon>
        <taxon>Agaricales</taxon>
        <taxon>Marasmiineae</taxon>
        <taxon>Marasmiaceae</taxon>
        <taxon>Marasmius</taxon>
    </lineage>
</organism>